<keyword evidence="1" id="KW-0378">Hydrolase</keyword>
<dbReference type="PROSITE" id="PS51192">
    <property type="entry name" value="HELICASE_ATP_BIND_1"/>
    <property type="match status" value="1"/>
</dbReference>
<dbReference type="CDD" id="cd00105">
    <property type="entry name" value="KH-I"/>
    <property type="match status" value="1"/>
</dbReference>
<dbReference type="AlphaFoldDB" id="A0A0E0BDW5"/>
<dbReference type="Pfam" id="PF00013">
    <property type="entry name" value="KH_1"/>
    <property type="match status" value="2"/>
</dbReference>
<dbReference type="InterPro" id="IPR036612">
    <property type="entry name" value="KH_dom_type_1_sf"/>
</dbReference>
<dbReference type="InterPro" id="IPR027417">
    <property type="entry name" value="P-loop_NTPase"/>
</dbReference>
<reference evidence="6" key="1">
    <citation type="submission" date="2015-04" db="UniProtKB">
        <authorList>
            <consortium name="EnsemblPlants"/>
        </authorList>
    </citation>
    <scope>IDENTIFICATION</scope>
</reference>
<keyword evidence="2" id="KW-0694">RNA-binding</keyword>
<dbReference type="CDD" id="cd22462">
    <property type="entry name" value="KH-I_HEN4_like_rpt5"/>
    <property type="match status" value="1"/>
</dbReference>
<evidence type="ECO:0000313" key="6">
    <source>
        <dbReference type="EnsemblPlants" id="OGLUM10G18960.1"/>
    </source>
</evidence>
<keyword evidence="7" id="KW-1185">Reference proteome</keyword>
<dbReference type="PANTHER" id="PTHR45629:SF7">
    <property type="entry name" value="DNA EXCISION REPAIR PROTEIN ERCC-6-RELATED"/>
    <property type="match status" value="1"/>
</dbReference>
<dbReference type="InterPro" id="IPR001650">
    <property type="entry name" value="Helicase_C-like"/>
</dbReference>
<dbReference type="HOGENOM" id="CLU_019546_0_0_1"/>
<feature type="domain" description="Helicase C-terminal" evidence="5">
    <location>
        <begin position="580"/>
        <end position="741"/>
    </location>
</feature>
<dbReference type="InterPro" id="IPR050496">
    <property type="entry name" value="SNF2_RAD54_helicase_repair"/>
</dbReference>
<dbReference type="Gene3D" id="3.40.50.300">
    <property type="entry name" value="P-loop containing nucleotide triphosphate hydrolases"/>
    <property type="match status" value="1"/>
</dbReference>
<protein>
    <recommendedName>
        <fullName evidence="8">Helicase ATP-binding domain-containing protein</fullName>
    </recommendedName>
</protein>
<dbReference type="InterPro" id="IPR049730">
    <property type="entry name" value="SNF2/RAD54-like_C"/>
</dbReference>
<name>A0A0E0BDW5_9ORYZ</name>
<dbReference type="GO" id="GO:0005524">
    <property type="term" value="F:ATP binding"/>
    <property type="evidence" value="ECO:0007669"/>
    <property type="project" value="InterPro"/>
</dbReference>
<dbReference type="GO" id="GO:0016787">
    <property type="term" value="F:hydrolase activity"/>
    <property type="evidence" value="ECO:0007669"/>
    <property type="project" value="UniProtKB-KW"/>
</dbReference>
<dbReference type="Pfam" id="PF00271">
    <property type="entry name" value="Helicase_C"/>
    <property type="match status" value="1"/>
</dbReference>
<dbReference type="PROSITE" id="PS50084">
    <property type="entry name" value="KH_TYPE_1"/>
    <property type="match status" value="2"/>
</dbReference>
<evidence type="ECO:0000256" key="2">
    <source>
        <dbReference type="PROSITE-ProRule" id="PRU00117"/>
    </source>
</evidence>
<dbReference type="InterPro" id="IPR000330">
    <property type="entry name" value="SNF2_N"/>
</dbReference>
<dbReference type="InterPro" id="IPR004088">
    <property type="entry name" value="KH_dom_type_1"/>
</dbReference>
<dbReference type="InterPro" id="IPR014001">
    <property type="entry name" value="Helicase_ATP-bd"/>
</dbReference>
<dbReference type="EnsemblPlants" id="OGLUM10G18960.1">
    <property type="protein sequence ID" value="OGLUM10G18960.1"/>
    <property type="gene ID" value="OGLUM10G18960"/>
</dbReference>
<dbReference type="InterPro" id="IPR004087">
    <property type="entry name" value="KH_dom"/>
</dbReference>
<evidence type="ECO:0008006" key="8">
    <source>
        <dbReference type="Google" id="ProtNLM"/>
    </source>
</evidence>
<feature type="compositionally biased region" description="Low complexity" evidence="3">
    <location>
        <begin position="32"/>
        <end position="56"/>
    </location>
</feature>
<dbReference type="SUPFAM" id="SSF52540">
    <property type="entry name" value="P-loop containing nucleoside triphosphate hydrolases"/>
    <property type="match status" value="2"/>
</dbReference>
<dbReference type="SUPFAM" id="SSF54791">
    <property type="entry name" value="Eukaryotic type KH-domain (KH-domain type I)"/>
    <property type="match status" value="2"/>
</dbReference>
<feature type="region of interest" description="Disordered" evidence="3">
    <location>
        <begin position="1"/>
        <end position="99"/>
    </location>
</feature>
<dbReference type="GO" id="GO:0003723">
    <property type="term" value="F:RNA binding"/>
    <property type="evidence" value="ECO:0007669"/>
    <property type="project" value="UniProtKB-UniRule"/>
</dbReference>
<dbReference type="Gene3D" id="3.40.50.10810">
    <property type="entry name" value="Tandem AAA-ATPase domain"/>
    <property type="match status" value="1"/>
</dbReference>
<accession>A0A0E0BDW5</accession>
<proteinExistence type="predicted"/>
<evidence type="ECO:0000259" key="5">
    <source>
        <dbReference type="PROSITE" id="PS51194"/>
    </source>
</evidence>
<feature type="compositionally biased region" description="Basic and acidic residues" evidence="3">
    <location>
        <begin position="796"/>
        <end position="807"/>
    </location>
</feature>
<dbReference type="STRING" id="40148.A0A0E0BDW5"/>
<evidence type="ECO:0000313" key="7">
    <source>
        <dbReference type="Proteomes" id="UP000026961"/>
    </source>
</evidence>
<feature type="compositionally biased region" description="Low complexity" evidence="3">
    <location>
        <begin position="86"/>
        <end position="99"/>
    </location>
</feature>
<dbReference type="PANTHER" id="PTHR45629">
    <property type="entry name" value="SNF2/RAD54 FAMILY MEMBER"/>
    <property type="match status" value="1"/>
</dbReference>
<evidence type="ECO:0000256" key="1">
    <source>
        <dbReference type="ARBA" id="ARBA00022801"/>
    </source>
</evidence>
<dbReference type="Gene3D" id="3.30.1370.10">
    <property type="entry name" value="K Homology domain, type 1"/>
    <property type="match status" value="2"/>
</dbReference>
<reference evidence="6" key="2">
    <citation type="submission" date="2018-05" db="EMBL/GenBank/DDBJ databases">
        <title>OgluRS3 (Oryza glumaepatula Reference Sequence Version 3).</title>
        <authorList>
            <person name="Zhang J."/>
            <person name="Kudrna D."/>
            <person name="Lee S."/>
            <person name="Talag J."/>
            <person name="Welchert J."/>
            <person name="Wing R.A."/>
        </authorList>
    </citation>
    <scope>NUCLEOTIDE SEQUENCE [LARGE SCALE GENOMIC DNA]</scope>
</reference>
<dbReference type="SMART" id="SM00487">
    <property type="entry name" value="DEXDc"/>
    <property type="match status" value="1"/>
</dbReference>
<dbReference type="eggNOG" id="KOG0387">
    <property type="taxonomic scope" value="Eukaryota"/>
</dbReference>
<feature type="region of interest" description="Disordered" evidence="3">
    <location>
        <begin position="796"/>
        <end position="817"/>
    </location>
</feature>
<feature type="domain" description="Helicase ATP-binding" evidence="4">
    <location>
        <begin position="280"/>
        <end position="444"/>
    </location>
</feature>
<sequence length="969" mass="107461">MSKKKAPTSIPCELPLALDPSVSARPPDRPVASQSSARPPFPAASAAAAAPAAAPAVRSLVANSSGMDTRFDEDERTTAATRRRQSPSPSFAPSTSTATAVGLTRYGAVKSWGPRRELETGETSRCMEVLLLENPIDATKPSPLHVDEDKQGEVIGGTQQNAPESCVTERAQLNLKSRSSAVGQSVGSPLKERILAPSTAMKRATENKYLANLKTDIVEKALKYDRKEKMKEVIHEADDIPEEGFVLEPTGHGNGKQFRLPHSVYDVLHTYQKEGIKWLWTLHLKKLGGALCDEMGMGKTRQVAAFLRGLLQADIIHNTMIICLVTVIETWRKELNIVGVLVIKVFRYDRRTDCIALKSIATDGGVLITTFEAVRDHIHRILETGGTAWDYIVIDEAHRMKNDRTKLFDSLCRIDCTHRILMTGTLIQNNLTEFYALMNFCCPNLLGESGQFHENFSMPIERARYRGASAQLIKESIEASERLKKLVSPFVLRRTKEMLKNSASKLGTKHELTVWLKISAAQEYLYTNLIMSNVLGDEPGTPLAASQVARSICNHPVMVIGSDFEQRGESEEKKDALTDIIRKRLLAVSNIEDIEVGDYSLSSKVAFTLYLVDRLIKEDHKILLFSQSPRTLTMIEEFQQTNRWSLFLITTNVGGVGITLTKATRVIVFDPAKSPSNDTQSVDRAHRLGQDKDVIVYRLVTCGTIEEHTYRQQVIKGEKATAVMKENQSRREITKPTRRVLSMPPEGFGVSKTLIELLAIHGGAFDPSLDESEIRQVRGHESVVGVSNHLHLFSQRESDPVTNEKHKYTAGPSRKRSELSMPVDTEILKSIRSTFIEIPIQQVGCFVGEKGGNIMKLENISGAKIHRLGVDSYTHMQLYKISGTPHQISKAENLVKEFRQEMDSMVEEEISVPMEKVGLVIGSGGATIKKIQSISGASVKNLHPRSESGTTGRFVIRGSQNQTQEYSGV</sequence>
<dbReference type="PROSITE" id="PS51194">
    <property type="entry name" value="HELICASE_CTER"/>
    <property type="match status" value="1"/>
</dbReference>
<dbReference type="Pfam" id="PF00176">
    <property type="entry name" value="SNF2-rel_dom"/>
    <property type="match status" value="1"/>
</dbReference>
<evidence type="ECO:0000259" key="4">
    <source>
        <dbReference type="PROSITE" id="PS51192"/>
    </source>
</evidence>
<dbReference type="SMART" id="SM00322">
    <property type="entry name" value="KH"/>
    <property type="match status" value="2"/>
</dbReference>
<organism evidence="6">
    <name type="scientific">Oryza glumipatula</name>
    <dbReference type="NCBI Taxonomy" id="40148"/>
    <lineage>
        <taxon>Eukaryota</taxon>
        <taxon>Viridiplantae</taxon>
        <taxon>Streptophyta</taxon>
        <taxon>Embryophyta</taxon>
        <taxon>Tracheophyta</taxon>
        <taxon>Spermatophyta</taxon>
        <taxon>Magnoliopsida</taxon>
        <taxon>Liliopsida</taxon>
        <taxon>Poales</taxon>
        <taxon>Poaceae</taxon>
        <taxon>BOP clade</taxon>
        <taxon>Oryzoideae</taxon>
        <taxon>Oryzeae</taxon>
        <taxon>Oryzinae</taxon>
        <taxon>Oryza</taxon>
    </lineage>
</organism>
<dbReference type="CDD" id="cd18793">
    <property type="entry name" value="SF2_C_SNF"/>
    <property type="match status" value="1"/>
</dbReference>
<dbReference type="GO" id="GO:0015616">
    <property type="term" value="F:DNA translocase activity"/>
    <property type="evidence" value="ECO:0007669"/>
    <property type="project" value="TreeGrafter"/>
</dbReference>
<dbReference type="Gramene" id="OGLUM10G18960.1">
    <property type="protein sequence ID" value="OGLUM10G18960.1"/>
    <property type="gene ID" value="OGLUM10G18960"/>
</dbReference>
<evidence type="ECO:0000256" key="3">
    <source>
        <dbReference type="SAM" id="MobiDB-lite"/>
    </source>
</evidence>
<dbReference type="eggNOG" id="KOG1676">
    <property type="taxonomic scope" value="Eukaryota"/>
</dbReference>
<dbReference type="InterPro" id="IPR038718">
    <property type="entry name" value="SNF2-like_sf"/>
</dbReference>
<dbReference type="SMART" id="SM00490">
    <property type="entry name" value="HELICc"/>
    <property type="match status" value="1"/>
</dbReference>
<dbReference type="Proteomes" id="UP000026961">
    <property type="component" value="Chromosome 10"/>
</dbReference>